<feature type="transmembrane region" description="Helical" evidence="7">
    <location>
        <begin position="12"/>
        <end position="33"/>
    </location>
</feature>
<keyword evidence="3" id="KW-0813">Transport</keyword>
<evidence type="ECO:0000256" key="1">
    <source>
        <dbReference type="ARBA" id="ARBA00004141"/>
    </source>
</evidence>
<organism evidence="8">
    <name type="scientific">Scylla olivacea</name>
    <name type="common">Orange mud crab</name>
    <name type="synonym">Cancer olivacea</name>
    <dbReference type="NCBI Taxonomy" id="85551"/>
    <lineage>
        <taxon>Eukaryota</taxon>
        <taxon>Metazoa</taxon>
        <taxon>Ecdysozoa</taxon>
        <taxon>Arthropoda</taxon>
        <taxon>Crustacea</taxon>
        <taxon>Multicrustacea</taxon>
        <taxon>Malacostraca</taxon>
        <taxon>Eumalacostraca</taxon>
        <taxon>Eucarida</taxon>
        <taxon>Decapoda</taxon>
        <taxon>Pleocyemata</taxon>
        <taxon>Brachyura</taxon>
        <taxon>Eubrachyura</taxon>
        <taxon>Portunoidea</taxon>
        <taxon>Portunidae</taxon>
        <taxon>Portuninae</taxon>
        <taxon>Scylla</taxon>
    </lineage>
</organism>
<keyword evidence="6 7" id="KW-0472">Membrane</keyword>
<sequence length="370" mass="41397">MNLSCSQYRKRWEALFPTPYSFIIFIVYMALFINQGITVTASQRADSSYSYNTVTVVLLTEVTKLIASILIYLKDNPICKLLDDVKLHAYILVLYMVPALLYCLYNNLAFVNLAAFDPTTYFMLLQLRVVVTGIVFQVIFKKQLSRRQWVSLVILTVGCVIKQLSTSKKKLNDAGTEPTTGVAIVLSNLSSVYTLLLLVQIFCSCFAGVYNEKLLKDTGVEVPIMMQNIFMYIDSILCGGVVLAIRGELTSAFTSFALSQVWRPSVVVVILNNAAVGIVTSLFLKNLNSILKTFASALELVFIAILSWIIFSIPIDMWTVMAIGLVTYATFMYAQNPVVNRGRLDEVEKGREKVPDVELAEPLMKEQSES</sequence>
<feature type="transmembrane region" description="Helical" evidence="7">
    <location>
        <begin position="120"/>
        <end position="140"/>
    </location>
</feature>
<keyword evidence="4 7" id="KW-0812">Transmembrane</keyword>
<comment type="similarity">
    <text evidence="2">Belongs to the nucleotide-sugar transporter family. SLC35A subfamily.</text>
</comment>
<dbReference type="GO" id="GO:0015165">
    <property type="term" value="F:pyrimidine nucleotide-sugar transmembrane transporter activity"/>
    <property type="evidence" value="ECO:0007669"/>
    <property type="project" value="InterPro"/>
</dbReference>
<accession>A0A0P4W520</accession>
<dbReference type="PANTHER" id="PTHR10231">
    <property type="entry name" value="NUCLEOTIDE-SUGAR TRANSMEMBRANE TRANSPORTER"/>
    <property type="match status" value="1"/>
</dbReference>
<dbReference type="InterPro" id="IPR037185">
    <property type="entry name" value="EmrE-like"/>
</dbReference>
<reference evidence="8" key="1">
    <citation type="submission" date="2015-09" db="EMBL/GenBank/DDBJ databases">
        <title>Scylla olivacea transcriptome.</title>
        <authorList>
            <person name="Ikhwanuddin M."/>
        </authorList>
    </citation>
    <scope>NUCLEOTIDE SEQUENCE</scope>
</reference>
<evidence type="ECO:0000256" key="5">
    <source>
        <dbReference type="ARBA" id="ARBA00022989"/>
    </source>
</evidence>
<dbReference type="GO" id="GO:0000139">
    <property type="term" value="C:Golgi membrane"/>
    <property type="evidence" value="ECO:0007669"/>
    <property type="project" value="InterPro"/>
</dbReference>
<feature type="transmembrane region" description="Helical" evidence="7">
    <location>
        <begin position="229"/>
        <end position="245"/>
    </location>
</feature>
<feature type="transmembrane region" description="Helical" evidence="7">
    <location>
        <begin position="185"/>
        <end position="209"/>
    </location>
</feature>
<keyword evidence="5 7" id="KW-1133">Transmembrane helix</keyword>
<dbReference type="SUPFAM" id="SSF103481">
    <property type="entry name" value="Multidrug resistance efflux transporter EmrE"/>
    <property type="match status" value="1"/>
</dbReference>
<evidence type="ECO:0000256" key="6">
    <source>
        <dbReference type="ARBA" id="ARBA00023136"/>
    </source>
</evidence>
<proteinExistence type="inferred from homology"/>
<protein>
    <recommendedName>
        <fullName evidence="9">Sugar phosphate transporter domain-containing protein</fullName>
    </recommendedName>
</protein>
<evidence type="ECO:0000313" key="8">
    <source>
        <dbReference type="EMBL" id="JAI60263.1"/>
    </source>
</evidence>
<feature type="transmembrane region" description="Helical" evidence="7">
    <location>
        <begin position="291"/>
        <end position="311"/>
    </location>
</feature>
<feature type="transmembrane region" description="Helical" evidence="7">
    <location>
        <begin position="265"/>
        <end position="284"/>
    </location>
</feature>
<evidence type="ECO:0008006" key="9">
    <source>
        <dbReference type="Google" id="ProtNLM"/>
    </source>
</evidence>
<dbReference type="NCBIfam" id="TIGR00803">
    <property type="entry name" value="nst"/>
    <property type="match status" value="1"/>
</dbReference>
<comment type="subcellular location">
    <subcellularLocation>
        <location evidence="1">Membrane</location>
        <topology evidence="1">Multi-pass membrane protein</topology>
    </subcellularLocation>
</comment>
<dbReference type="Pfam" id="PF04142">
    <property type="entry name" value="Nuc_sug_transp"/>
    <property type="match status" value="1"/>
</dbReference>
<dbReference type="PIRSF" id="PIRSF005799">
    <property type="entry name" value="UDP-gal_transpt"/>
    <property type="match status" value="1"/>
</dbReference>
<feature type="transmembrane region" description="Helical" evidence="7">
    <location>
        <begin position="317"/>
        <end position="334"/>
    </location>
</feature>
<evidence type="ECO:0000256" key="4">
    <source>
        <dbReference type="ARBA" id="ARBA00022692"/>
    </source>
</evidence>
<evidence type="ECO:0000256" key="7">
    <source>
        <dbReference type="SAM" id="Phobius"/>
    </source>
</evidence>
<dbReference type="AlphaFoldDB" id="A0A0P4W520"/>
<evidence type="ECO:0000256" key="3">
    <source>
        <dbReference type="ARBA" id="ARBA00022597"/>
    </source>
</evidence>
<keyword evidence="3" id="KW-0762">Sugar transport</keyword>
<evidence type="ECO:0000256" key="2">
    <source>
        <dbReference type="ARBA" id="ARBA00009976"/>
    </source>
</evidence>
<feature type="transmembrane region" description="Helical" evidence="7">
    <location>
        <begin position="85"/>
        <end position="108"/>
    </location>
</feature>
<dbReference type="InterPro" id="IPR007271">
    <property type="entry name" value="Nuc_sug_transpt"/>
</dbReference>
<name>A0A0P4W520_SCYOL</name>
<feature type="transmembrane region" description="Helical" evidence="7">
    <location>
        <begin position="53"/>
        <end position="73"/>
    </location>
</feature>
<dbReference type="EMBL" id="GDRN01091557">
    <property type="protein sequence ID" value="JAI60263.1"/>
    <property type="molecule type" value="Transcribed_RNA"/>
</dbReference>